<dbReference type="SUPFAM" id="SSF160904">
    <property type="entry name" value="Jann2411-like"/>
    <property type="match status" value="1"/>
</dbReference>
<dbReference type="Pfam" id="PF07336">
    <property type="entry name" value="ABATE"/>
    <property type="match status" value="1"/>
</dbReference>
<dbReference type="Proteomes" id="UP000095087">
    <property type="component" value="Unassembled WGS sequence"/>
</dbReference>
<name>A0A1E2RWD0_9HYPH</name>
<dbReference type="Pfam" id="PF11706">
    <property type="entry name" value="zf-CGNR"/>
    <property type="match status" value="1"/>
</dbReference>
<comment type="caution">
    <text evidence="2">The sequence shown here is derived from an EMBL/GenBank/DDBJ whole genome shotgun (WGS) entry which is preliminary data.</text>
</comment>
<evidence type="ECO:0000313" key="3">
    <source>
        <dbReference type="Proteomes" id="UP000095087"/>
    </source>
</evidence>
<accession>A0A1E2RWD0</accession>
<dbReference type="PANTHER" id="PTHR35525:SF3">
    <property type="entry name" value="BLL6575 PROTEIN"/>
    <property type="match status" value="1"/>
</dbReference>
<gene>
    <name evidence="2" type="ORF">A7A08_02644</name>
</gene>
<dbReference type="InterPro" id="IPR010852">
    <property type="entry name" value="ABATE"/>
</dbReference>
<keyword evidence="3" id="KW-1185">Reference proteome</keyword>
<organism evidence="2 3">
    <name type="scientific">Methyloligella halotolerans</name>
    <dbReference type="NCBI Taxonomy" id="1177755"/>
    <lineage>
        <taxon>Bacteria</taxon>
        <taxon>Pseudomonadati</taxon>
        <taxon>Pseudomonadota</taxon>
        <taxon>Alphaproteobacteria</taxon>
        <taxon>Hyphomicrobiales</taxon>
        <taxon>Hyphomicrobiaceae</taxon>
        <taxon>Methyloligella</taxon>
    </lineage>
</organism>
<dbReference type="Gene3D" id="1.10.3300.10">
    <property type="entry name" value="Jann2411-like domain"/>
    <property type="match status" value="1"/>
</dbReference>
<evidence type="ECO:0000313" key="2">
    <source>
        <dbReference type="EMBL" id="ODA66521.1"/>
    </source>
</evidence>
<sequence length="207" mass="23300">MPVPDAPMLIADDRGLDFLNSLATPHGEPVDWLADGEGLVHWLREAELVPADALDEIVDRVKPVELDRVAGKARELRDWFRGFVESHMGRPLTEKSLKALAPLNDLLARDETYGQVVRNEDGDGETGLAFVTRRRWRSTDSLLFPIAEAMARTVTHEDFAHVKACEGHDCILLFADHTRARARRWCSMSVCGNRAKVAAHRRRKKAE</sequence>
<dbReference type="InterPro" id="IPR023286">
    <property type="entry name" value="ABATE_dom_sf"/>
</dbReference>
<evidence type="ECO:0000259" key="1">
    <source>
        <dbReference type="Pfam" id="PF11706"/>
    </source>
</evidence>
<protein>
    <submittedName>
        <fullName evidence="2">CGNR zinc finger</fullName>
    </submittedName>
</protein>
<dbReference type="InterPro" id="IPR021005">
    <property type="entry name" value="Znf_CGNR"/>
</dbReference>
<reference evidence="2 3" key="1">
    <citation type="submission" date="2016-07" db="EMBL/GenBank/DDBJ databases">
        <title>Draft genome sequence of Methyloligella halotolerans C2T (VKM B-2706T=CCUG 61687T=DSM 25045T), a halotolerant polyhydroxybutyrate accumulating methylotroph.</title>
        <authorList>
            <person name="Vasilenko O.V."/>
            <person name="Doronina N.V."/>
            <person name="Poroshina M.N."/>
            <person name="Tarlachkov S.V."/>
            <person name="Trotsenko Y.A."/>
        </authorList>
    </citation>
    <scope>NUCLEOTIDE SEQUENCE [LARGE SCALE GENOMIC DNA]</scope>
    <source>
        <strain evidence="2 3">VKM B-2706</strain>
    </source>
</reference>
<dbReference type="PATRIC" id="fig|1177755.3.peg.2667"/>
<feature type="domain" description="Zinc finger CGNR" evidence="1">
    <location>
        <begin position="162"/>
        <end position="204"/>
    </location>
</feature>
<dbReference type="AlphaFoldDB" id="A0A1E2RWD0"/>
<proteinExistence type="predicted"/>
<dbReference type="PANTHER" id="PTHR35525">
    <property type="entry name" value="BLL6575 PROTEIN"/>
    <property type="match status" value="1"/>
</dbReference>
<dbReference type="EMBL" id="MASI01000007">
    <property type="protein sequence ID" value="ODA66521.1"/>
    <property type="molecule type" value="Genomic_DNA"/>
</dbReference>